<dbReference type="PANTHER" id="PTHR35680">
    <property type="entry name" value="NFAT ACTIVATION MOLECULE 1"/>
    <property type="match status" value="1"/>
</dbReference>
<dbReference type="InterPro" id="IPR033549">
    <property type="entry name" value="NFAM1"/>
</dbReference>
<dbReference type="PROSITE" id="PS51055">
    <property type="entry name" value="ITAM_1"/>
    <property type="match status" value="1"/>
</dbReference>
<dbReference type="GO" id="GO:0004888">
    <property type="term" value="F:transmembrane signaling receptor activity"/>
    <property type="evidence" value="ECO:0007669"/>
    <property type="project" value="InterPro"/>
</dbReference>
<feature type="chain" id="PRO_5010178775" evidence="7">
    <location>
        <begin position="42"/>
        <end position="268"/>
    </location>
</feature>
<dbReference type="RefSeq" id="XP_012880293.1">
    <property type="nucleotide sequence ID" value="XM_013024839.1"/>
</dbReference>
<keyword evidence="3 6" id="KW-1133">Transmembrane helix</keyword>
<evidence type="ECO:0000256" key="4">
    <source>
        <dbReference type="ARBA" id="ARBA00023136"/>
    </source>
</evidence>
<dbReference type="GO" id="GO:0045121">
    <property type="term" value="C:membrane raft"/>
    <property type="evidence" value="ECO:0007669"/>
    <property type="project" value="TreeGrafter"/>
</dbReference>
<dbReference type="InterPro" id="IPR003110">
    <property type="entry name" value="Phos_immunorcpt_sig_ITAM"/>
</dbReference>
<evidence type="ECO:0000256" key="1">
    <source>
        <dbReference type="ARBA" id="ARBA00004479"/>
    </source>
</evidence>
<evidence type="ECO:0000256" key="7">
    <source>
        <dbReference type="SAM" id="SignalP"/>
    </source>
</evidence>
<evidence type="ECO:0000256" key="6">
    <source>
        <dbReference type="SAM" id="Phobius"/>
    </source>
</evidence>
<dbReference type="GO" id="GO:0050853">
    <property type="term" value="P:B cell receptor signaling pathway"/>
    <property type="evidence" value="ECO:0007669"/>
    <property type="project" value="TreeGrafter"/>
</dbReference>
<feature type="domain" description="NFAM1 Ig-like" evidence="8">
    <location>
        <begin position="41"/>
        <end position="149"/>
    </location>
</feature>
<organism evidence="9 10">
    <name type="scientific">Dipodomys ordii</name>
    <name type="common">Ord's kangaroo rat</name>
    <dbReference type="NCBI Taxonomy" id="10020"/>
    <lineage>
        <taxon>Eukaryota</taxon>
        <taxon>Metazoa</taxon>
        <taxon>Chordata</taxon>
        <taxon>Craniata</taxon>
        <taxon>Vertebrata</taxon>
        <taxon>Euteleostomi</taxon>
        <taxon>Mammalia</taxon>
        <taxon>Eutheria</taxon>
        <taxon>Euarchontoglires</taxon>
        <taxon>Glires</taxon>
        <taxon>Rodentia</taxon>
        <taxon>Castorimorpha</taxon>
        <taxon>Heteromyidae</taxon>
        <taxon>Dipodomyinae</taxon>
        <taxon>Dipodomys</taxon>
    </lineage>
</organism>
<dbReference type="GO" id="GO:0005886">
    <property type="term" value="C:plasma membrane"/>
    <property type="evidence" value="ECO:0007669"/>
    <property type="project" value="UniProtKB-ARBA"/>
</dbReference>
<dbReference type="OrthoDB" id="9898104at2759"/>
<dbReference type="GO" id="GO:0001819">
    <property type="term" value="P:positive regulation of cytokine production"/>
    <property type="evidence" value="ECO:0007669"/>
    <property type="project" value="InterPro"/>
</dbReference>
<evidence type="ECO:0000313" key="9">
    <source>
        <dbReference type="Proteomes" id="UP000081671"/>
    </source>
</evidence>
<gene>
    <name evidence="10" type="primary">Nfam1</name>
</gene>
<dbReference type="GO" id="GO:0045577">
    <property type="term" value="P:regulation of B cell differentiation"/>
    <property type="evidence" value="ECO:0007669"/>
    <property type="project" value="InterPro"/>
</dbReference>
<accession>A0A1S3FUQ0</accession>
<feature type="region of interest" description="Disordered" evidence="5">
    <location>
        <begin position="238"/>
        <end position="258"/>
    </location>
</feature>
<dbReference type="GO" id="GO:0050861">
    <property type="term" value="P:positive regulation of B cell receptor signaling pathway"/>
    <property type="evidence" value="ECO:0007669"/>
    <property type="project" value="InterPro"/>
</dbReference>
<reference evidence="10" key="1">
    <citation type="submission" date="2025-08" db="UniProtKB">
        <authorList>
            <consortium name="RefSeq"/>
        </authorList>
    </citation>
    <scope>IDENTIFICATION</scope>
    <source>
        <tissue evidence="10">Kidney</tissue>
    </source>
</reference>
<feature type="transmembrane region" description="Helical" evidence="6">
    <location>
        <begin position="163"/>
        <end position="185"/>
    </location>
</feature>
<feature type="signal peptide" evidence="7">
    <location>
        <begin position="1"/>
        <end position="41"/>
    </location>
</feature>
<evidence type="ECO:0000256" key="5">
    <source>
        <dbReference type="SAM" id="MobiDB-lite"/>
    </source>
</evidence>
<protein>
    <submittedName>
        <fullName evidence="10">NFAT activation molecule 1 isoform X2</fullName>
    </submittedName>
</protein>
<evidence type="ECO:0000259" key="8">
    <source>
        <dbReference type="Pfam" id="PF25830"/>
    </source>
</evidence>
<evidence type="ECO:0000256" key="2">
    <source>
        <dbReference type="ARBA" id="ARBA00022692"/>
    </source>
</evidence>
<dbReference type="PANTHER" id="PTHR35680:SF1">
    <property type="entry name" value="NFAT ACTIVATION MOLECULE 1"/>
    <property type="match status" value="1"/>
</dbReference>
<keyword evidence="2 6" id="KW-0812">Transmembrane</keyword>
<proteinExistence type="predicted"/>
<comment type="subcellular location">
    <subcellularLocation>
        <location evidence="1">Membrane</location>
        <topology evidence="1">Single-pass type I membrane protein</topology>
    </subcellularLocation>
</comment>
<feature type="compositionally biased region" description="Low complexity" evidence="5">
    <location>
        <begin position="238"/>
        <end position="249"/>
    </location>
</feature>
<dbReference type="Proteomes" id="UP000081671">
    <property type="component" value="Unplaced"/>
</dbReference>
<dbReference type="CTD" id="150372"/>
<dbReference type="AlphaFoldDB" id="A0A1S3FUQ0"/>
<keyword evidence="4 6" id="KW-0472">Membrane</keyword>
<evidence type="ECO:0000313" key="10">
    <source>
        <dbReference type="RefSeq" id="XP_012880293.1"/>
    </source>
</evidence>
<keyword evidence="9" id="KW-1185">Reference proteome</keyword>
<dbReference type="InterPro" id="IPR057883">
    <property type="entry name" value="Ig_NFAM1"/>
</dbReference>
<sequence length="268" mass="29421">MESCPPRSGPPAGLRSWPGCLRASGLPGWLLASWALQLAGGQSITHTGQPIVVSLANRTASFSCSITYQYTPQFRHFHVTYFQVDLEGRKSKESPTGCQPSQGIENRTYTLDCQVTPPLPNALATGTYYCCSYWPSITACGNGTFILVRDTGYQEPPPSPQKALLFSFTGLLATLSVLLTALLLWKKKQMLVPLKCSTHACPDPRPASRPTQPPEDSLYTALQRRETEVYSYIESKAGSLPSAAGSPPSQKLRRQEDKSEFNLVYENL</sequence>
<dbReference type="GeneID" id="105992038"/>
<dbReference type="Pfam" id="PF25830">
    <property type="entry name" value="Ig_NFAM1"/>
    <property type="match status" value="1"/>
</dbReference>
<keyword evidence="7" id="KW-0732">Signal</keyword>
<evidence type="ECO:0000256" key="3">
    <source>
        <dbReference type="ARBA" id="ARBA00022989"/>
    </source>
</evidence>
<name>A0A1S3FUQ0_DIPOR</name>